<accession>A0AAD4ZDP7</accession>
<keyword evidence="2" id="KW-1185">Reference proteome</keyword>
<evidence type="ECO:0000313" key="2">
    <source>
        <dbReference type="Proteomes" id="UP001054821"/>
    </source>
</evidence>
<name>A0AAD4ZDP7_PRUDU</name>
<sequence>MILAELETEEVVIIDKDYDCTIEHYPERANIVGDVLSRKSFGSLADLRRKYLPLFVELRNSRVGLSLDDQGALLATLYIRPMLVERIIKAQMHDPLICTLRLEVENGTRTDYLVRNDGALIVGTRLYVPGDEALKREILEEAPLFGLHHASRQHKVVPYSKGVLLTWDNHDGVWVIVD</sequence>
<proteinExistence type="predicted"/>
<reference evidence="1 2" key="1">
    <citation type="journal article" date="2022" name="G3 (Bethesda)">
        <title>Whole-genome sequence and methylome profiling of the almond [Prunus dulcis (Mill.) D.A. Webb] cultivar 'Nonpareil'.</title>
        <authorList>
            <person name="D'Amico-Willman K.M."/>
            <person name="Ouma W.Z."/>
            <person name="Meulia T."/>
            <person name="Sideli G.M."/>
            <person name="Gradziel T.M."/>
            <person name="Fresnedo-Ramirez J."/>
        </authorList>
    </citation>
    <scope>NUCLEOTIDE SEQUENCE [LARGE SCALE GENOMIC DNA]</scope>
    <source>
        <strain evidence="1">Clone GOH B32 T37-40</strain>
    </source>
</reference>
<comment type="caution">
    <text evidence="1">The sequence shown here is derived from an EMBL/GenBank/DDBJ whole genome shotgun (WGS) entry which is preliminary data.</text>
</comment>
<evidence type="ECO:0000313" key="1">
    <source>
        <dbReference type="EMBL" id="KAI5342952.1"/>
    </source>
</evidence>
<dbReference type="EMBL" id="JAJFAZ020000002">
    <property type="protein sequence ID" value="KAI5342952.1"/>
    <property type="molecule type" value="Genomic_DNA"/>
</dbReference>
<gene>
    <name evidence="1" type="ORF">L3X38_010828</name>
</gene>
<dbReference type="Proteomes" id="UP001054821">
    <property type="component" value="Chromosome 2"/>
</dbReference>
<dbReference type="AlphaFoldDB" id="A0AAD4ZDP7"/>
<protein>
    <submittedName>
        <fullName evidence="1">Uncharacterized protein</fullName>
    </submittedName>
</protein>
<organism evidence="1 2">
    <name type="scientific">Prunus dulcis</name>
    <name type="common">Almond</name>
    <name type="synonym">Amygdalus dulcis</name>
    <dbReference type="NCBI Taxonomy" id="3755"/>
    <lineage>
        <taxon>Eukaryota</taxon>
        <taxon>Viridiplantae</taxon>
        <taxon>Streptophyta</taxon>
        <taxon>Embryophyta</taxon>
        <taxon>Tracheophyta</taxon>
        <taxon>Spermatophyta</taxon>
        <taxon>Magnoliopsida</taxon>
        <taxon>eudicotyledons</taxon>
        <taxon>Gunneridae</taxon>
        <taxon>Pentapetalae</taxon>
        <taxon>rosids</taxon>
        <taxon>fabids</taxon>
        <taxon>Rosales</taxon>
        <taxon>Rosaceae</taxon>
        <taxon>Amygdaloideae</taxon>
        <taxon>Amygdaleae</taxon>
        <taxon>Prunus</taxon>
    </lineage>
</organism>